<dbReference type="RefSeq" id="WP_066491667.1">
    <property type="nucleotide sequence ID" value="NZ_CP013389.1"/>
</dbReference>
<accession>A0A1B4G151</accession>
<proteinExistence type="predicted"/>
<name>A0A1B4G151_9BURK</name>
<organism evidence="1 2">
    <name type="scientific">Burkholderia mayonis</name>
    <dbReference type="NCBI Taxonomy" id="1385591"/>
    <lineage>
        <taxon>Bacteria</taxon>
        <taxon>Pseudomonadati</taxon>
        <taxon>Pseudomonadota</taxon>
        <taxon>Betaproteobacteria</taxon>
        <taxon>Burkholderiales</taxon>
        <taxon>Burkholderiaceae</taxon>
        <taxon>Burkholderia</taxon>
        <taxon>pseudomallei group</taxon>
    </lineage>
</organism>
<protein>
    <submittedName>
        <fullName evidence="1">Uncharacterized protein</fullName>
    </submittedName>
</protein>
<evidence type="ECO:0000313" key="1">
    <source>
        <dbReference type="EMBL" id="AOJ09660.1"/>
    </source>
</evidence>
<sequence>MNFYALNETPINGWAAQQGFGQVAMSLAGSGVSANVGRGGGFPSIVLQASGDGTRRAMGGGFPSLILQVAGDGTRRVPADGIAVLELGGDGEGRIATSIGGHATMMLTWPSGQGGVIARAHGTAAIELVAKADGRAATGRHGFSDTYLMMLADGWMRHVPLVKGGAGAEMWLYLRAVPRLVAKNGSALSMALRMESSARIGCRVLGDGAVVMALELLREQACQYRLVNGSGVAAFGLACGARDLRIVTLPSTISPAPTGRGIRVSREPRGMRVARAARTEYVGA</sequence>
<evidence type="ECO:0000313" key="2">
    <source>
        <dbReference type="Proteomes" id="UP000067711"/>
    </source>
</evidence>
<dbReference type="EMBL" id="CP013389">
    <property type="protein sequence ID" value="AOJ09660.1"/>
    <property type="molecule type" value="Genomic_DNA"/>
</dbReference>
<dbReference type="AlphaFoldDB" id="A0A1B4G151"/>
<reference evidence="1 2" key="1">
    <citation type="submission" date="2015-12" db="EMBL/GenBank/DDBJ databases">
        <title>Diversity of Burkholderia near neighbor genomes.</title>
        <authorList>
            <person name="Sahl J."/>
            <person name="Wagner D."/>
            <person name="Keim P."/>
        </authorList>
    </citation>
    <scope>NUCLEOTIDE SEQUENCE [LARGE SCALE GENOMIC DNA]</scope>
    <source>
        <strain evidence="1 2">BDU8</strain>
    </source>
</reference>
<dbReference type="Proteomes" id="UP000067711">
    <property type="component" value="Chromosome 1"/>
</dbReference>
<gene>
    <name evidence="1" type="ORF">WS71_20335</name>
</gene>